<dbReference type="PANTHER" id="PTHR11908:SF132">
    <property type="entry name" value="ALDEHYDE OXIDASE 1-RELATED"/>
    <property type="match status" value="1"/>
</dbReference>
<sequence length="783" mass="83608">MSTNGVSKVIGTPVKRREDRRLITGAGKYTADVQLNNMLFMAVLRSPHPSARILNLDLDISRAAPGVVAVLGGKDINSKCQGEFPLSGVQPHMKAKSRFPMAEEVVRYEGEPVAVVLADNAYSAIDALELIAVDFDILPAVVDVEAALEDGSPLVHEELGTNLCVHSMKSAGDPNRAFEDAHGVVSLRLEQPRLVPNPMEPRAVVASYENGTGDLTLWLSTQAPHQERGFVAGILGFPEHKLRVISVDVGGGFGCKIDTYPETVIAAILTIDLTRPVKWVEERQEEFTSTIHGRGEIQYVQAAYAADGVLLGMRLDFYTDLGAYCFGGTHAVADILTPSGASGAYQVEHLEWNTNGVYTNKMSVGPYRGYGQHATAYAVERVMDRIAAEVGLDPAEVRRRNFIPDGSFPYRTVTGREHDSGAYSETLDRALTLAGYQQLRQEQHQHQEGGLMGIGLATTVDASGFGPSSALSVRPGYESATVRVGPTGGVTVLTGSSPHGQGHETTFAQIASDELGVPLDDIKVLYGDTHLVPHGTGTRASRSLVVGGSAVVKASRQVVEKATGLAAALLNTDAEHVELQNGIFVCQDIPDRQVTWLEVASVAYGSQPPPNGIERGLEVSTFWEPTGYTYPFTAALAVVRINRDTGLVMLDKFVSVNDCGTVINPMVVLGQIHGGLAQGIGAALLEEAVWSESGQLLTGSFMDYAMPLAIHLPNFTVELVETPSPHNFLGVKGIGESPTIVAVPAVVNAVVDALAHLGVSHLDIPLTPEKVWKAINSGLEARG</sequence>
<dbReference type="GO" id="GO:0016491">
    <property type="term" value="F:oxidoreductase activity"/>
    <property type="evidence" value="ECO:0007669"/>
    <property type="project" value="UniProtKB-KW"/>
</dbReference>
<evidence type="ECO:0000259" key="3">
    <source>
        <dbReference type="SMART" id="SM01008"/>
    </source>
</evidence>
<gene>
    <name evidence="4" type="ORF">METZ01_LOCUS110932</name>
</gene>
<dbReference type="AlphaFoldDB" id="A0A381X0K6"/>
<dbReference type="InterPro" id="IPR000674">
    <property type="entry name" value="Ald_Oxase/Xan_DH_a/b"/>
</dbReference>
<dbReference type="PANTHER" id="PTHR11908">
    <property type="entry name" value="XANTHINE DEHYDROGENASE"/>
    <property type="match status" value="1"/>
</dbReference>
<dbReference type="Gene3D" id="3.30.365.10">
    <property type="entry name" value="Aldehyde oxidase/xanthine dehydrogenase, molybdopterin binding domain"/>
    <property type="match status" value="4"/>
</dbReference>
<dbReference type="Pfam" id="PF02738">
    <property type="entry name" value="MoCoBD_1"/>
    <property type="match status" value="1"/>
</dbReference>
<dbReference type="InterPro" id="IPR046867">
    <property type="entry name" value="AldOxase/xan_DH_MoCoBD2"/>
</dbReference>
<keyword evidence="1" id="KW-0500">Molybdenum</keyword>
<feature type="domain" description="Aldehyde oxidase/xanthine dehydrogenase a/b hammerhead" evidence="3">
    <location>
        <begin position="24"/>
        <end position="139"/>
    </location>
</feature>
<dbReference type="SUPFAM" id="SSF54665">
    <property type="entry name" value="CO dehydrogenase molybdoprotein N-domain-like"/>
    <property type="match status" value="1"/>
</dbReference>
<dbReference type="SUPFAM" id="SSF56003">
    <property type="entry name" value="Molybdenum cofactor-binding domain"/>
    <property type="match status" value="1"/>
</dbReference>
<dbReference type="InterPro" id="IPR016208">
    <property type="entry name" value="Ald_Oxase/xanthine_DH-like"/>
</dbReference>
<evidence type="ECO:0000256" key="1">
    <source>
        <dbReference type="ARBA" id="ARBA00022505"/>
    </source>
</evidence>
<dbReference type="Pfam" id="PF20256">
    <property type="entry name" value="MoCoBD_2"/>
    <property type="match status" value="1"/>
</dbReference>
<dbReference type="Gene3D" id="3.90.1170.50">
    <property type="entry name" value="Aldehyde oxidase/xanthine dehydrogenase, a/b hammerhead"/>
    <property type="match status" value="1"/>
</dbReference>
<proteinExistence type="predicted"/>
<name>A0A381X0K6_9ZZZZ</name>
<dbReference type="SMART" id="SM01008">
    <property type="entry name" value="Ald_Xan_dh_C"/>
    <property type="match status" value="1"/>
</dbReference>
<evidence type="ECO:0000313" key="4">
    <source>
        <dbReference type="EMBL" id="SVA58078.1"/>
    </source>
</evidence>
<dbReference type="EMBL" id="UINC01013443">
    <property type="protein sequence ID" value="SVA58078.1"/>
    <property type="molecule type" value="Genomic_DNA"/>
</dbReference>
<organism evidence="4">
    <name type="scientific">marine metagenome</name>
    <dbReference type="NCBI Taxonomy" id="408172"/>
    <lineage>
        <taxon>unclassified sequences</taxon>
        <taxon>metagenomes</taxon>
        <taxon>ecological metagenomes</taxon>
    </lineage>
</organism>
<dbReference type="FunFam" id="3.30.365.10:FF:000001">
    <property type="entry name" value="Xanthine dehydrogenase oxidase"/>
    <property type="match status" value="1"/>
</dbReference>
<dbReference type="InterPro" id="IPR008274">
    <property type="entry name" value="AldOxase/xan_DH_MoCoBD1"/>
</dbReference>
<dbReference type="InterPro" id="IPR036856">
    <property type="entry name" value="Ald_Oxase/Xan_DH_a/b_sf"/>
</dbReference>
<dbReference type="InterPro" id="IPR037165">
    <property type="entry name" value="AldOxase/xan_DH_Mopterin-bd_sf"/>
</dbReference>
<reference evidence="4" key="1">
    <citation type="submission" date="2018-05" db="EMBL/GenBank/DDBJ databases">
        <authorList>
            <person name="Lanie J.A."/>
            <person name="Ng W.-L."/>
            <person name="Kazmierczak K.M."/>
            <person name="Andrzejewski T.M."/>
            <person name="Davidsen T.M."/>
            <person name="Wayne K.J."/>
            <person name="Tettelin H."/>
            <person name="Glass J.I."/>
            <person name="Rusch D."/>
            <person name="Podicherti R."/>
            <person name="Tsui H.-C.T."/>
            <person name="Winkler M.E."/>
        </authorList>
    </citation>
    <scope>NUCLEOTIDE SEQUENCE</scope>
</reference>
<protein>
    <recommendedName>
        <fullName evidence="3">Aldehyde oxidase/xanthine dehydrogenase a/b hammerhead domain-containing protein</fullName>
    </recommendedName>
</protein>
<evidence type="ECO:0000256" key="2">
    <source>
        <dbReference type="ARBA" id="ARBA00023002"/>
    </source>
</evidence>
<dbReference type="GO" id="GO:0005506">
    <property type="term" value="F:iron ion binding"/>
    <property type="evidence" value="ECO:0007669"/>
    <property type="project" value="InterPro"/>
</dbReference>
<keyword evidence="2" id="KW-0560">Oxidoreductase</keyword>
<dbReference type="Pfam" id="PF01315">
    <property type="entry name" value="Ald_Xan_dh_C"/>
    <property type="match status" value="1"/>
</dbReference>
<accession>A0A381X0K6</accession>